<reference evidence="4" key="1">
    <citation type="submission" date="2025-08" db="UniProtKB">
        <authorList>
            <consortium name="RefSeq"/>
        </authorList>
    </citation>
    <scope>IDENTIFICATION</scope>
    <source>
        <strain evidence="4">11010-0011.00</strain>
        <tissue evidence="4">Whole body</tissue>
    </source>
</reference>
<feature type="coiled-coil region" evidence="1">
    <location>
        <begin position="510"/>
        <end position="548"/>
    </location>
</feature>
<dbReference type="RefSeq" id="XP_030385139.1">
    <property type="nucleotide sequence ID" value="XM_030529279.1"/>
</dbReference>
<feature type="coiled-coil region" evidence="1">
    <location>
        <begin position="367"/>
        <end position="415"/>
    </location>
</feature>
<dbReference type="Proteomes" id="UP000504634">
    <property type="component" value="Unplaced"/>
</dbReference>
<dbReference type="GeneID" id="115632221"/>
<dbReference type="GO" id="GO:0099518">
    <property type="term" value="P:vesicle cytoskeletal trafficking"/>
    <property type="evidence" value="ECO:0007669"/>
    <property type="project" value="TreeGrafter"/>
</dbReference>
<keyword evidence="3" id="KW-1185">Reference proteome</keyword>
<feature type="compositionally biased region" description="Low complexity" evidence="2">
    <location>
        <begin position="625"/>
        <end position="638"/>
    </location>
</feature>
<sequence length="814" mass="92081">MDSGQTLAADNKGENVAEATHKPKTDSEPTSQNKDYADDVDTASALESELQEQLEDGNKVQSENNTKQEAEVPTIEATAAVSSLADGIKAAVLTQMALPNSKDHDPSINSVAVSVGVEGAAQPKPLAVSMPTTPSMPAMRFQLLQEQEAQDRSKTQNDILSHVHCLAQLEEQRRNYELQLEQLRTANAQKDNMMTLYQRENAILEKEKLAFRKEMDMANKEKEATVIKFAMKEKLLIDAKKDKEAVEKQLADAKKEVKNVSMRFQAVHEEKSRMTYIIDEKCNEVRKYQRECEKLKTEMGHLESKLKYHVNKLNIETEAKAVLERKLEEERNAPNKLEEKANEKLKVEFEANTILLKHEITSKTEVLEKLSKDQQKQSEVNKELQQQLLERTAANEELTEELTKLREEHNAVEAAYSDELLNSAKLRGQLDELQLLRTQNTINEEKLGESQNRIKELELIVQDNDSDLSQLRKKEQELLSINMEMSELIVRLQNDICLAESKAQGLEAENKLLKQERLRYDGKYRELEQQLRDEAAQKNEERQLLARHLSEKTKLYELTKTKLENVQGDFEATQNKHATVVRELQRELQKYKKGTNDVKGMPASYCSSCHQAVNGHSSELRRTYSRTSSHGSAQSGSRRASESSESEAAASSVTAVPHSHSQVDMQAVPSKKVLVERILRLQQATARQTERIEFLENHTAALVAEVQKKSKVVQHYMLRDQTAGALTSSKSDQNKSDLVKYGNGIMAAIYGGVKGGEHKGMTLELSTEINKKLQTVLEDTLLKNITLKENLDVLGLEVDNLTRKLRAFESMKGH</sequence>
<keyword evidence="1" id="KW-0175">Coiled coil</keyword>
<dbReference type="PANTHER" id="PTHR18911:SF5">
    <property type="entry name" value="COILED-COIL DOMAIN-CONTAINING PROTEIN 186"/>
    <property type="match status" value="1"/>
</dbReference>
<dbReference type="GO" id="GO:0005802">
    <property type="term" value="C:trans-Golgi network"/>
    <property type="evidence" value="ECO:0007669"/>
    <property type="project" value="TreeGrafter"/>
</dbReference>
<dbReference type="GO" id="GO:0031267">
    <property type="term" value="F:small GTPase binding"/>
    <property type="evidence" value="ECO:0007669"/>
    <property type="project" value="TreeGrafter"/>
</dbReference>
<proteinExistence type="predicted"/>
<evidence type="ECO:0000313" key="4">
    <source>
        <dbReference type="RefSeq" id="XP_030385139.1"/>
    </source>
</evidence>
<dbReference type="OrthoDB" id="5583482at2759"/>
<evidence type="ECO:0000313" key="3">
    <source>
        <dbReference type="Proteomes" id="UP000504634"/>
    </source>
</evidence>
<accession>A0A6J2U9W3</accession>
<dbReference type="CTD" id="39810"/>
<dbReference type="PANTHER" id="PTHR18911">
    <property type="entry name" value="CTCL TUMOR ANTIGEN HD-CL-01"/>
    <property type="match status" value="1"/>
</dbReference>
<name>A0A6J2U9W3_DROLE</name>
<feature type="compositionally biased region" description="Basic and acidic residues" evidence="2">
    <location>
        <begin position="11"/>
        <end position="27"/>
    </location>
</feature>
<protein>
    <submittedName>
        <fullName evidence="4">Coiled-coil domain-containing protein 186</fullName>
    </submittedName>
</protein>
<dbReference type="InterPro" id="IPR038830">
    <property type="entry name" value="CCDC186"/>
</dbReference>
<feature type="region of interest" description="Disordered" evidence="2">
    <location>
        <begin position="617"/>
        <end position="667"/>
    </location>
</feature>
<feature type="region of interest" description="Disordered" evidence="2">
    <location>
        <begin position="1"/>
        <end position="73"/>
    </location>
</feature>
<evidence type="ECO:0000256" key="2">
    <source>
        <dbReference type="SAM" id="MobiDB-lite"/>
    </source>
</evidence>
<organism evidence="3 4">
    <name type="scientific">Drosophila lebanonensis</name>
    <name type="common">Fruit fly</name>
    <name type="synonym">Scaptodrosophila lebanonensis</name>
    <dbReference type="NCBI Taxonomy" id="7225"/>
    <lineage>
        <taxon>Eukaryota</taxon>
        <taxon>Metazoa</taxon>
        <taxon>Ecdysozoa</taxon>
        <taxon>Arthropoda</taxon>
        <taxon>Hexapoda</taxon>
        <taxon>Insecta</taxon>
        <taxon>Pterygota</taxon>
        <taxon>Neoptera</taxon>
        <taxon>Endopterygota</taxon>
        <taxon>Diptera</taxon>
        <taxon>Brachycera</taxon>
        <taxon>Muscomorpha</taxon>
        <taxon>Ephydroidea</taxon>
        <taxon>Drosophilidae</taxon>
        <taxon>Scaptodrosophila</taxon>
    </lineage>
</organism>
<feature type="coiled-coil region" evidence="1">
    <location>
        <begin position="166"/>
        <end position="340"/>
    </location>
</feature>
<evidence type="ECO:0000256" key="1">
    <source>
        <dbReference type="SAM" id="Coils"/>
    </source>
</evidence>
<dbReference type="AlphaFoldDB" id="A0A6J2U9W3"/>
<gene>
    <name evidence="4" type="primary">LOC115632221</name>
</gene>